<dbReference type="PANTHER" id="PTHR11920">
    <property type="entry name" value="GUANYLYL CYCLASE"/>
    <property type="match status" value="1"/>
</dbReference>
<comment type="subcellular location">
    <subcellularLocation>
        <location evidence="1">Membrane</location>
    </subcellularLocation>
</comment>
<dbReference type="GO" id="GO:0001653">
    <property type="term" value="F:peptide receptor activity"/>
    <property type="evidence" value="ECO:0007669"/>
    <property type="project" value="TreeGrafter"/>
</dbReference>
<gene>
    <name evidence="10" type="ORF">Vretimale_18640</name>
</gene>
<sequence length="1805" mass="187926">MHSSSVNQETRDSMVLFVSSAIVTVFSLGDFRVLHQNPSSMRYYGNITSHVDHDGIPEQEPDAVSGPDVLHHIFSLDACKLKRMLDDVTKRGGVGRCWKGVIRMPPPGSLRLAAVQADEKTKLEVVETLQVPAVEDVLQQGDDLGSSRIRLPLSGDENQGDDGDVAENCLLAPPLSQLHQQLQPETSEPGRSPKPEPSVRPEVLMPDQCNARSAADSTGIFCKLDNNNCMQQRDILQAGGLTALQHGEALSAPQPSNLPSTPEVGRQQWPQESQHRDAGSWPAKPGEGLLTGQPGHDGLEPRDKAAVTLGLCKLRCTASVIGHGSGSGGGHDQRRRQSLTSLKALVLHPHRGGFSGISGLNARERSVSGPGASGRALPISTATALDFGSGGSGRGRSSSSNKLQRHVGTATIATATASVSAWTPSFPLSRSITMAHASGSIGGIENGGGGGSYGSGLEGRFSRLSRHKGVSKDLASPLTTNPREGAIIPIIGALRKGKRINSPRAFHFLMPLGNSAPGNADGSADGIAVAAASGAPNTITETRMDVNEEMDDLGGPCSMATRPNFKFMVPIALDGHSGSMVSGQGCQTPSLLFQPRMDGALLRRGLSGNMSLSLSGAQLLLDTTAVQGRALPSHLCRRLVPGLMQPVSQLLQHNDPLATSTLSLSLGPLQMPLMASLPSMGITSCSGLSFQPAQGRGPGLGSRGADTHTNYPITTTSNAVFGTGLCSSSACVNISAATHQRVQTSQPAAPQPLNASGRSSATSHTLAKAAQLRGGVTAGSHRGGGGLGDSTSRLLLETTAGFATATTNTTNTTTAAGALTCPGNSTSLLSSLSTNLDRMMMANRLCETPPPLQPLRIRPPAPVVPQPARIQARIKTFSSCDQGYLFSPAVAGAQAAFQQPTLMPPPSGDEEQVGVQEHQQHQEQQQRMSSSLGRVQACQFRVQPQTQQQECVRYYLRKEIGSRKVSDEERHQVKQERTAPVSAAPPMGQLALFGPLLNAPSTLEATTRERGEGGARPGGRLEDAKGIRCGSFPHLPVNSGLQEPGAVVSQLQSGDWRKGGACHYKPNLITAPSSSPSDATDLRLSAIPSGGSRASGSDNQNVDLAAVKPTDVLLPAVHGNAHEGLTPGPGEGAGLASVTSTPIPGFDAGPAGCMTQLVMDGTGERTTGTTKRDTNGSGDASGGGGGTTATASAAAEAWCRKSTFERDTSGGGAAGGTGGGVMGLLSGLGSVDVEPAYGRELCSGFFTVDGAQRDGTQDQEPFLERISEAASLARELGTASLGLSFGAPASQIRGLGTLRSTATAATPSLDSRRGMTSAEAAATRTSLDRHRGQTRSGGMAPRPSRDNRRGLTCNGVMASRPSLDSRRGLSSAGAISLRRSLDIRRGLLEKGAIAATANGKANVEPIAVTTGPEGLSRSQLGRGNAGASVADGDGGGEGTCFEASELLSSPGAASATAIVEPIEEHWHEVWATRAVDPVTGEDVVILAQHDVTAKVVAERQVALVMETEHRLLEQLFPRHILQHITEEWTRKVAALAAMPGKHLGPGGGVGGGAGGASGGCRKSARNCLPGSFRLQPLAMDCSSLATWHEQVTLLFADIKGFTPMCKELQPFQVMRMLNDLFSRWDTLLGTYGVHKVETIGDCYFVAGGLFCYDADGMVVVRDRCSGNRQPDPHHARRVFEFAKAMLVEASAVPLPTNGEPVQVRVGIHSGPVVSGVVGTRMPRFCLFGDTVNTASRMESTGVPGGIHISDTTRQLLMADEEAEDCAAAAAAAVDVGGGMGCWTATGGIQVKGKGLMQTWLWSPAS</sequence>
<feature type="compositionally biased region" description="Low complexity" evidence="8">
    <location>
        <begin position="913"/>
        <end position="926"/>
    </location>
</feature>
<protein>
    <recommendedName>
        <fullName evidence="9">Guanylate cyclase domain-containing protein</fullName>
    </recommendedName>
</protein>
<evidence type="ECO:0000256" key="3">
    <source>
        <dbReference type="ARBA" id="ARBA00022741"/>
    </source>
</evidence>
<evidence type="ECO:0000256" key="6">
    <source>
        <dbReference type="ARBA" id="ARBA00023239"/>
    </source>
</evidence>
<accession>A0A8J4GYD7</accession>
<dbReference type="PROSITE" id="PS00452">
    <property type="entry name" value="GUANYLATE_CYCLASE_1"/>
    <property type="match status" value="1"/>
</dbReference>
<evidence type="ECO:0000259" key="9">
    <source>
        <dbReference type="PROSITE" id="PS50125"/>
    </source>
</evidence>
<evidence type="ECO:0000256" key="7">
    <source>
        <dbReference type="RuleBase" id="RU000405"/>
    </source>
</evidence>
<dbReference type="GO" id="GO:0000166">
    <property type="term" value="F:nucleotide binding"/>
    <property type="evidence" value="ECO:0007669"/>
    <property type="project" value="UniProtKB-KW"/>
</dbReference>
<dbReference type="CDD" id="cd07302">
    <property type="entry name" value="CHD"/>
    <property type="match status" value="1"/>
</dbReference>
<name>A0A8J4GYD7_9CHLO</name>
<proteinExistence type="inferred from homology"/>
<dbReference type="PROSITE" id="PS50125">
    <property type="entry name" value="GUANYLATE_CYCLASE_2"/>
    <property type="match status" value="1"/>
</dbReference>
<feature type="region of interest" description="Disordered" evidence="8">
    <location>
        <begin position="1004"/>
        <end position="1023"/>
    </location>
</feature>
<keyword evidence="5" id="KW-0472">Membrane</keyword>
<keyword evidence="3" id="KW-0547">Nucleotide-binding</keyword>
<feature type="region of interest" description="Disordered" evidence="8">
    <location>
        <begin position="250"/>
        <end position="301"/>
    </location>
</feature>
<reference evidence="10" key="1">
    <citation type="journal article" date="2021" name="Proc. Natl. Acad. Sci. U.S.A.">
        <title>Three genomes in the algal genus Volvox reveal the fate of a haploid sex-determining region after a transition to homothallism.</title>
        <authorList>
            <person name="Yamamoto K."/>
            <person name="Hamaji T."/>
            <person name="Kawai-Toyooka H."/>
            <person name="Matsuzaki R."/>
            <person name="Takahashi F."/>
            <person name="Nishimura Y."/>
            <person name="Kawachi M."/>
            <person name="Noguchi H."/>
            <person name="Minakuchi Y."/>
            <person name="Umen J.G."/>
            <person name="Toyoda A."/>
            <person name="Nozaki H."/>
        </authorList>
    </citation>
    <scope>NUCLEOTIDE SEQUENCE</scope>
    <source>
        <strain evidence="10">NIES-3785</strain>
    </source>
</reference>
<feature type="region of interest" description="Disordered" evidence="8">
    <location>
        <begin position="1303"/>
        <end position="1371"/>
    </location>
</feature>
<feature type="domain" description="Guanylate cyclase" evidence="9">
    <location>
        <begin position="1592"/>
        <end position="1738"/>
    </location>
</feature>
<feature type="region of interest" description="Disordered" evidence="8">
    <location>
        <begin position="1412"/>
        <end position="1433"/>
    </location>
</feature>
<evidence type="ECO:0000256" key="1">
    <source>
        <dbReference type="ARBA" id="ARBA00004370"/>
    </source>
</evidence>
<keyword evidence="6 7" id="KW-0456">Lyase</keyword>
<dbReference type="InterPro" id="IPR001054">
    <property type="entry name" value="A/G_cyclase"/>
</dbReference>
<feature type="compositionally biased region" description="Basic and acidic residues" evidence="8">
    <location>
        <begin position="1006"/>
        <end position="1023"/>
    </location>
</feature>
<evidence type="ECO:0000256" key="2">
    <source>
        <dbReference type="ARBA" id="ARBA00022692"/>
    </source>
</evidence>
<evidence type="ECO:0000256" key="4">
    <source>
        <dbReference type="ARBA" id="ARBA00022989"/>
    </source>
</evidence>
<evidence type="ECO:0000313" key="11">
    <source>
        <dbReference type="Proteomes" id="UP000722791"/>
    </source>
</evidence>
<dbReference type="PANTHER" id="PTHR11920:SF335">
    <property type="entry name" value="GUANYLATE CYCLASE"/>
    <property type="match status" value="1"/>
</dbReference>
<feature type="compositionally biased region" description="Polar residues" evidence="8">
    <location>
        <begin position="742"/>
        <end position="765"/>
    </location>
</feature>
<feature type="region of interest" description="Disordered" evidence="8">
    <location>
        <begin position="180"/>
        <end position="202"/>
    </location>
</feature>
<dbReference type="GO" id="GO:0005886">
    <property type="term" value="C:plasma membrane"/>
    <property type="evidence" value="ECO:0007669"/>
    <property type="project" value="TreeGrafter"/>
</dbReference>
<dbReference type="Proteomes" id="UP000722791">
    <property type="component" value="Unassembled WGS sequence"/>
</dbReference>
<dbReference type="SMART" id="SM00044">
    <property type="entry name" value="CYCc"/>
    <property type="match status" value="1"/>
</dbReference>
<dbReference type="InterPro" id="IPR050401">
    <property type="entry name" value="Cyclic_nucleotide_synthase"/>
</dbReference>
<dbReference type="InterPro" id="IPR018297">
    <property type="entry name" value="A/G_cyclase_CS"/>
</dbReference>
<dbReference type="SUPFAM" id="SSF55073">
    <property type="entry name" value="Nucleotide cyclase"/>
    <property type="match status" value="1"/>
</dbReference>
<comment type="similarity">
    <text evidence="7">Belongs to the adenylyl cyclase class-4/guanylyl cyclase family.</text>
</comment>
<dbReference type="GO" id="GO:0004016">
    <property type="term" value="F:adenylate cyclase activity"/>
    <property type="evidence" value="ECO:0007669"/>
    <property type="project" value="TreeGrafter"/>
</dbReference>
<feature type="region of interest" description="Disordered" evidence="8">
    <location>
        <begin position="1068"/>
        <end position="1099"/>
    </location>
</feature>
<dbReference type="EMBL" id="BNCQ01000071">
    <property type="protein sequence ID" value="GIM15965.1"/>
    <property type="molecule type" value="Genomic_DNA"/>
</dbReference>
<feature type="region of interest" description="Disordered" evidence="8">
    <location>
        <begin position="900"/>
        <end position="930"/>
    </location>
</feature>
<keyword evidence="2" id="KW-0812">Transmembrane</keyword>
<dbReference type="Gene3D" id="3.30.70.1230">
    <property type="entry name" value="Nucleotide cyclase"/>
    <property type="match status" value="1"/>
</dbReference>
<feature type="region of interest" description="Disordered" evidence="8">
    <location>
        <begin position="742"/>
        <end position="767"/>
    </location>
</feature>
<dbReference type="GO" id="GO:0007168">
    <property type="term" value="P:receptor guanylyl cyclase signaling pathway"/>
    <property type="evidence" value="ECO:0007669"/>
    <property type="project" value="TreeGrafter"/>
</dbReference>
<evidence type="ECO:0000313" key="10">
    <source>
        <dbReference type="EMBL" id="GIM15965.1"/>
    </source>
</evidence>
<organism evidence="10 11">
    <name type="scientific">Volvox reticuliferus</name>
    <dbReference type="NCBI Taxonomy" id="1737510"/>
    <lineage>
        <taxon>Eukaryota</taxon>
        <taxon>Viridiplantae</taxon>
        <taxon>Chlorophyta</taxon>
        <taxon>core chlorophytes</taxon>
        <taxon>Chlorophyceae</taxon>
        <taxon>CS clade</taxon>
        <taxon>Chlamydomonadales</taxon>
        <taxon>Volvocaceae</taxon>
        <taxon>Volvox</taxon>
    </lineage>
</organism>
<comment type="caution">
    <text evidence="10">The sequence shown here is derived from an EMBL/GenBank/DDBJ whole genome shotgun (WGS) entry which is preliminary data.</text>
</comment>
<dbReference type="GO" id="GO:0004383">
    <property type="term" value="F:guanylate cyclase activity"/>
    <property type="evidence" value="ECO:0007669"/>
    <property type="project" value="TreeGrafter"/>
</dbReference>
<dbReference type="InterPro" id="IPR029787">
    <property type="entry name" value="Nucleotide_cyclase"/>
</dbReference>
<feature type="region of interest" description="Disordered" evidence="8">
    <location>
        <begin position="1161"/>
        <end position="1189"/>
    </location>
</feature>
<dbReference type="GO" id="GO:0035556">
    <property type="term" value="P:intracellular signal transduction"/>
    <property type="evidence" value="ECO:0007669"/>
    <property type="project" value="InterPro"/>
</dbReference>
<dbReference type="Pfam" id="PF00211">
    <property type="entry name" value="Guanylate_cyc"/>
    <property type="match status" value="1"/>
</dbReference>
<evidence type="ECO:0000256" key="8">
    <source>
        <dbReference type="SAM" id="MobiDB-lite"/>
    </source>
</evidence>
<evidence type="ECO:0000256" key="5">
    <source>
        <dbReference type="ARBA" id="ARBA00023136"/>
    </source>
</evidence>
<feature type="region of interest" description="Disordered" evidence="8">
    <location>
        <begin position="145"/>
        <end position="167"/>
    </location>
</feature>
<keyword evidence="4" id="KW-1133">Transmembrane helix</keyword>